<evidence type="ECO:0000313" key="1">
    <source>
        <dbReference type="Proteomes" id="UP000887565"/>
    </source>
</evidence>
<dbReference type="Proteomes" id="UP000887565">
    <property type="component" value="Unplaced"/>
</dbReference>
<organism evidence="1 2">
    <name type="scientific">Romanomermis culicivorax</name>
    <name type="common">Nematode worm</name>
    <dbReference type="NCBI Taxonomy" id="13658"/>
    <lineage>
        <taxon>Eukaryota</taxon>
        <taxon>Metazoa</taxon>
        <taxon>Ecdysozoa</taxon>
        <taxon>Nematoda</taxon>
        <taxon>Enoplea</taxon>
        <taxon>Dorylaimia</taxon>
        <taxon>Mermithida</taxon>
        <taxon>Mermithoidea</taxon>
        <taxon>Mermithidae</taxon>
        <taxon>Romanomermis</taxon>
    </lineage>
</organism>
<accession>A0A915HZ16</accession>
<protein>
    <submittedName>
        <fullName evidence="2">Uncharacterized protein</fullName>
    </submittedName>
</protein>
<sequence>MKFRVDTTNDNKSFPLLIILIYFPTLKHNGFLYCEEKLSHIRRPGYFLIDEKRINEVFI</sequence>
<dbReference type="AlphaFoldDB" id="A0A915HZ16"/>
<dbReference type="WBParaSite" id="nRc.2.0.1.t06678-RA">
    <property type="protein sequence ID" value="nRc.2.0.1.t06678-RA"/>
    <property type="gene ID" value="nRc.2.0.1.g06678"/>
</dbReference>
<proteinExistence type="predicted"/>
<reference evidence="2" key="1">
    <citation type="submission" date="2022-11" db="UniProtKB">
        <authorList>
            <consortium name="WormBaseParasite"/>
        </authorList>
    </citation>
    <scope>IDENTIFICATION</scope>
</reference>
<evidence type="ECO:0000313" key="2">
    <source>
        <dbReference type="WBParaSite" id="nRc.2.0.1.t06678-RA"/>
    </source>
</evidence>
<name>A0A915HZ16_ROMCU</name>
<keyword evidence="1" id="KW-1185">Reference proteome</keyword>